<evidence type="ECO:0000259" key="1">
    <source>
        <dbReference type="Pfam" id="PF00296"/>
    </source>
</evidence>
<dbReference type="InterPro" id="IPR050766">
    <property type="entry name" value="Bact_Lucif_Oxidored"/>
</dbReference>
<evidence type="ECO:0000313" key="3">
    <source>
        <dbReference type="Proteomes" id="UP001162880"/>
    </source>
</evidence>
<dbReference type="EMBL" id="JALHLE010000016">
    <property type="protein sequence ID" value="MCJ2179194.1"/>
    <property type="molecule type" value="Genomic_DNA"/>
</dbReference>
<keyword evidence="3" id="KW-1185">Reference proteome</keyword>
<dbReference type="Pfam" id="PF00296">
    <property type="entry name" value="Bac_luciferase"/>
    <property type="match status" value="1"/>
</dbReference>
<sequence>MTGKLGFGYLYDFRNPAQWQRAPEALYSEILDTVAETEALGFDGAWVPEHHLADDGYISSPLVALAAIAARTSRLRLGSGIALGPLYEPLRFAEDCAVLDALSGGRLAMGLAIGYRAREYAAHGLDFTKRGARFDEFLHVVRRLWDGETVNFEGRFFNLKGAKVRPLSSRGQIPLYIGGFAPRAMERVAKYGDGYFGNADIWPLYREKLEEQGKDPAQAKIWIQGLMMVVAHDKQAALDELAPYYHHVNNAYGEWMSEDVVEGKGAIGVENAAIKPMDLDTFKASGILQILTPEEAIAYFNRLLEKAPVEHFTMMMPPGLPAERFFAYAQTFAREVIPAFR</sequence>
<dbReference type="SUPFAM" id="SSF51679">
    <property type="entry name" value="Bacterial luciferase-like"/>
    <property type="match status" value="1"/>
</dbReference>
<reference evidence="2" key="1">
    <citation type="submission" date="2022-03" db="EMBL/GenBank/DDBJ databases">
        <title>Identification of a novel bacterium isolated from mangrove sediments.</title>
        <authorList>
            <person name="Pan X."/>
        </authorList>
    </citation>
    <scope>NUCLEOTIDE SEQUENCE</scope>
    <source>
        <strain evidence="2">B2580</strain>
    </source>
</reference>
<dbReference type="Proteomes" id="UP001162880">
    <property type="component" value="Unassembled WGS sequence"/>
</dbReference>
<gene>
    <name evidence="2" type="ORF">MTR64_11500</name>
</gene>
<dbReference type="PANTHER" id="PTHR30137:SF6">
    <property type="entry name" value="LUCIFERASE-LIKE MONOOXYGENASE"/>
    <property type="match status" value="1"/>
</dbReference>
<name>A0ABT0B2D3_9SPHN</name>
<dbReference type="RefSeq" id="WP_243993925.1">
    <property type="nucleotide sequence ID" value="NZ_JALHLE010000016.1"/>
</dbReference>
<dbReference type="InterPro" id="IPR019921">
    <property type="entry name" value="Lucif-like_OxRdtase_Rv2161c"/>
</dbReference>
<dbReference type="InterPro" id="IPR036661">
    <property type="entry name" value="Luciferase-like_sf"/>
</dbReference>
<dbReference type="InterPro" id="IPR011251">
    <property type="entry name" value="Luciferase-like_dom"/>
</dbReference>
<comment type="caution">
    <text evidence="2">The sequence shown here is derived from an EMBL/GenBank/DDBJ whole genome shotgun (WGS) entry which is preliminary data.</text>
</comment>
<dbReference type="Gene3D" id="3.20.20.30">
    <property type="entry name" value="Luciferase-like domain"/>
    <property type="match status" value="1"/>
</dbReference>
<dbReference type="PANTHER" id="PTHR30137">
    <property type="entry name" value="LUCIFERASE-LIKE MONOOXYGENASE"/>
    <property type="match status" value="1"/>
</dbReference>
<organism evidence="2 3">
    <name type="scientific">Novosphingobium album</name>
    <name type="common">ex Hu et al. 2023</name>
    <dbReference type="NCBI Taxonomy" id="2930093"/>
    <lineage>
        <taxon>Bacteria</taxon>
        <taxon>Pseudomonadati</taxon>
        <taxon>Pseudomonadota</taxon>
        <taxon>Alphaproteobacteria</taxon>
        <taxon>Sphingomonadales</taxon>
        <taxon>Sphingomonadaceae</taxon>
        <taxon>Novosphingobium</taxon>
    </lineage>
</organism>
<feature type="domain" description="Luciferase-like" evidence="1">
    <location>
        <begin position="8"/>
        <end position="256"/>
    </location>
</feature>
<dbReference type="NCBIfam" id="TIGR03619">
    <property type="entry name" value="F420_Rv2161c"/>
    <property type="match status" value="1"/>
</dbReference>
<accession>A0ABT0B2D3</accession>
<protein>
    <submittedName>
        <fullName evidence="2">LLM class flavin-dependent oxidoreductase</fullName>
    </submittedName>
</protein>
<evidence type="ECO:0000313" key="2">
    <source>
        <dbReference type="EMBL" id="MCJ2179194.1"/>
    </source>
</evidence>
<proteinExistence type="predicted"/>